<keyword evidence="1" id="KW-1133">Transmembrane helix</keyword>
<protein>
    <recommendedName>
        <fullName evidence="4">Glycosyltransferase RgtA/B/C/D-like domain-containing protein</fullName>
    </recommendedName>
</protein>
<feature type="transmembrane region" description="Helical" evidence="1">
    <location>
        <begin position="424"/>
        <end position="443"/>
    </location>
</feature>
<feature type="transmembrane region" description="Helical" evidence="1">
    <location>
        <begin position="358"/>
        <end position="377"/>
    </location>
</feature>
<accession>A0A5M8P3R9</accession>
<dbReference type="EMBL" id="SNRX01000004">
    <property type="protein sequence ID" value="KAA6302966.1"/>
    <property type="molecule type" value="Genomic_DNA"/>
</dbReference>
<feature type="transmembrane region" description="Helical" evidence="1">
    <location>
        <begin position="110"/>
        <end position="128"/>
    </location>
</feature>
<keyword evidence="1" id="KW-0472">Membrane</keyword>
<feature type="transmembrane region" description="Helical" evidence="1">
    <location>
        <begin position="265"/>
        <end position="286"/>
    </location>
</feature>
<feature type="transmembrane region" description="Helical" evidence="1">
    <location>
        <begin position="134"/>
        <end position="154"/>
    </location>
</feature>
<name>A0A5M8P3R9_9BACT</name>
<organism evidence="2 3">
    <name type="scientific">Candidatus Ordinivivax streblomastigis</name>
    <dbReference type="NCBI Taxonomy" id="2540710"/>
    <lineage>
        <taxon>Bacteria</taxon>
        <taxon>Pseudomonadati</taxon>
        <taxon>Bacteroidota</taxon>
        <taxon>Bacteroidia</taxon>
        <taxon>Bacteroidales</taxon>
        <taxon>Candidatus Ordinivivax</taxon>
    </lineage>
</organism>
<evidence type="ECO:0000313" key="2">
    <source>
        <dbReference type="EMBL" id="KAA6302966.1"/>
    </source>
</evidence>
<feature type="transmembrane region" description="Helical" evidence="1">
    <location>
        <begin position="57"/>
        <end position="74"/>
    </location>
</feature>
<feature type="transmembrane region" description="Helical" evidence="1">
    <location>
        <begin position="333"/>
        <end position="351"/>
    </location>
</feature>
<reference evidence="2 3" key="1">
    <citation type="submission" date="2019-03" db="EMBL/GenBank/DDBJ databases">
        <title>Single cell metagenomics reveals metabolic interactions within the superorganism composed of flagellate Streblomastix strix and complex community of Bacteroidetes bacteria on its surface.</title>
        <authorList>
            <person name="Treitli S.C."/>
            <person name="Kolisko M."/>
            <person name="Husnik F."/>
            <person name="Keeling P."/>
            <person name="Hampl V."/>
        </authorList>
    </citation>
    <scope>NUCLEOTIDE SEQUENCE [LARGE SCALE GENOMIC DNA]</scope>
    <source>
        <strain evidence="2">St1</strain>
    </source>
</reference>
<feature type="transmembrane region" description="Helical" evidence="1">
    <location>
        <begin position="188"/>
        <end position="206"/>
    </location>
</feature>
<keyword evidence="1" id="KW-0812">Transmembrane</keyword>
<dbReference type="Proteomes" id="UP000324575">
    <property type="component" value="Unassembled WGS sequence"/>
</dbReference>
<sequence length="587" mass="68531">MSEDLHYGPFYQEVSQIIGSHYYSTATTLMALLLMFILVCWTLFFSEKDTQSNRKSNVVFIGLGILTLFIFRSLTFYQDLCNPDEGMHLTAVLNILSDSRLWISADTTTLGPICYLLIAFVCHVIRFIGIDCDVTFFLCRFINTMLIIGTFCFFYRICIKNLSLKLSRVICLFFIFFFAFNYHFDLQAYNTESVYVFLITVIIYLTFKIKTNINYWLIVLTGVLCGLLPYVKLQTIPMAFVCILWILYTIWDISRTYSTPATRLITKRCIVFLVAILIPTILLVIYCSAYEHGLSRAYLCYVKNASAHVTPLFSTLWLYNSCKAFYFFASQGWYNSLFILIMLSMTLFIFVRPKWTSDWFFSFLLVLLSLFAVVRVGSPFQHYMLFLSIPSLLFLITTLRIVFRSVNTHSSNFFAKIGNFLKQEHRLSIFLVILWLFLFRGFAGNVREQTLSTDSLVGNNKRFSDISRIIMQQTTPDDYILVWGWEMRIHVYTNRRSATAQSNIERIWGNKYKNYPHENVDNFIHDIKTNKPKLIVDVVAPRSFGFEEEKYALENHTEVWGAIKNDYELTDIYPVDGGSFKIYTRKK</sequence>
<evidence type="ECO:0000256" key="1">
    <source>
        <dbReference type="SAM" id="Phobius"/>
    </source>
</evidence>
<feature type="transmembrane region" description="Helical" evidence="1">
    <location>
        <begin position="383"/>
        <end position="403"/>
    </location>
</feature>
<evidence type="ECO:0000313" key="3">
    <source>
        <dbReference type="Proteomes" id="UP000324575"/>
    </source>
</evidence>
<evidence type="ECO:0008006" key="4">
    <source>
        <dbReference type="Google" id="ProtNLM"/>
    </source>
</evidence>
<gene>
    <name evidence="2" type="ORF">EZS26_000861</name>
</gene>
<dbReference type="AlphaFoldDB" id="A0A5M8P3R9"/>
<comment type="caution">
    <text evidence="2">The sequence shown here is derived from an EMBL/GenBank/DDBJ whole genome shotgun (WGS) entry which is preliminary data.</text>
</comment>
<feature type="transmembrane region" description="Helical" evidence="1">
    <location>
        <begin position="213"/>
        <end position="230"/>
    </location>
</feature>
<feature type="transmembrane region" description="Helical" evidence="1">
    <location>
        <begin position="236"/>
        <end position="253"/>
    </location>
</feature>
<proteinExistence type="predicted"/>
<feature type="transmembrane region" description="Helical" evidence="1">
    <location>
        <begin position="20"/>
        <end position="45"/>
    </location>
</feature>